<evidence type="ECO:0000313" key="9">
    <source>
        <dbReference type="EMBL" id="MBJ3763452.1"/>
    </source>
</evidence>
<evidence type="ECO:0000259" key="7">
    <source>
        <dbReference type="Pfam" id="PF02687"/>
    </source>
</evidence>
<dbReference type="Proteomes" id="UP000642488">
    <property type="component" value="Unassembled WGS sequence"/>
</dbReference>
<feature type="transmembrane region" description="Helical" evidence="6">
    <location>
        <begin position="397"/>
        <end position="424"/>
    </location>
</feature>
<dbReference type="PANTHER" id="PTHR30287">
    <property type="entry name" value="MEMBRANE COMPONENT OF PREDICTED ABC SUPERFAMILY METABOLITE UPTAKE TRANSPORTER"/>
    <property type="match status" value="1"/>
</dbReference>
<sequence length="799" mass="84634">MIRAGLHALLSHWWRHPFQLVTLMLGLATATALWSGVQAINAEARASYDRAARTLAGSERDILVARDGGDITLDTFVALRRAGWQVSPLIEGRVDTDAGPLNVIGIDLFTLPMDDLPEGIGTFGGSPDFVAGDGQLLVSPATQRRLADAAGLPPRVSLADMPDAVAYTDIGVAQRLLQRETFDRLVIAAPPALNAPPLSQVAPTLARRAARSGNDIARLTDSFHLNLTAFGLLSFAVGLFIVRGAIGLAFEQRRGVFRTLRALGLPARLLLGLLVAELLVLALVAGALGVALGYVIATLLLPDVAATLRGLYGAEVDGALSLRPIWWATGLAIAVLGTAVAAAGSLWKVAHLPLFAPAQPRAWARASDRAMRLQAMASAGLLAVAALLGWVGGGLVAGFVLLGALLVGAALALPMFLSVTLAAFARLSKGPLAQWFWADTRQQLPGLSLALMALLLALAANIGVGTMVNSFRATFTGWLDQRLASELYVTAPSEADAADLRAWLDPRVDAILPIRSVDATLGGAPGEIFGIADHPTYTDNWPLIEAGPDVRDRVASGEAVLINEQLARRETLWPGDTIALPGWTEATIAGVYSDYGNPTGQAMVGLSRFDALFPEAPDLRYGLRVSGDTDALARDLQAAFPGAQVTDQAAIKRLSLDVFERTFTVTAALNVLTLSVAALAILTSLLTLATMRQPQLAPVWALGLTRARLGQLELLRALLLAALTFVAALPVGLALAWVLLAVINVEAFGWRLPMQLFPRDWLWLAALSLLAAGFAALLPAIRLSRLPPNELLKVFAHER</sequence>
<name>A0A934II35_9RHOB</name>
<organism evidence="9 10">
    <name type="scientific">Palleronia pontilimi</name>
    <dbReference type="NCBI Taxonomy" id="1964209"/>
    <lineage>
        <taxon>Bacteria</taxon>
        <taxon>Pseudomonadati</taxon>
        <taxon>Pseudomonadota</taxon>
        <taxon>Alphaproteobacteria</taxon>
        <taxon>Rhodobacterales</taxon>
        <taxon>Roseobacteraceae</taxon>
        <taxon>Palleronia</taxon>
    </lineage>
</organism>
<feature type="domain" description="ABC3 transporter permease C-terminal" evidence="7">
    <location>
        <begin position="229"/>
        <end position="351"/>
    </location>
</feature>
<dbReference type="Pfam" id="PF12704">
    <property type="entry name" value="MacB_PCD"/>
    <property type="match status" value="1"/>
</dbReference>
<comment type="subcellular location">
    <subcellularLocation>
        <location evidence="1">Cell membrane</location>
        <topology evidence="1">Multi-pass membrane protein</topology>
    </subcellularLocation>
</comment>
<feature type="transmembrane region" description="Helical" evidence="6">
    <location>
        <begin position="717"/>
        <end position="741"/>
    </location>
</feature>
<keyword evidence="2" id="KW-1003">Cell membrane</keyword>
<feature type="transmembrane region" description="Helical" evidence="6">
    <location>
        <begin position="227"/>
        <end position="250"/>
    </location>
</feature>
<dbReference type="PANTHER" id="PTHR30287:SF2">
    <property type="entry name" value="BLL1001 PROTEIN"/>
    <property type="match status" value="1"/>
</dbReference>
<dbReference type="RefSeq" id="WP_198916621.1">
    <property type="nucleotide sequence ID" value="NZ_JAEKPD010000010.1"/>
</dbReference>
<comment type="caution">
    <text evidence="9">The sequence shown here is derived from an EMBL/GenBank/DDBJ whole genome shotgun (WGS) entry which is preliminary data.</text>
</comment>
<dbReference type="InterPro" id="IPR003838">
    <property type="entry name" value="ABC3_permease_C"/>
</dbReference>
<feature type="transmembrane region" description="Helical" evidence="6">
    <location>
        <begin position="325"/>
        <end position="350"/>
    </location>
</feature>
<gene>
    <name evidence="9" type="ORF">ILP92_11915</name>
</gene>
<feature type="transmembrane region" description="Helical" evidence="6">
    <location>
        <begin position="270"/>
        <end position="297"/>
    </location>
</feature>
<feature type="transmembrane region" description="Helical" evidence="6">
    <location>
        <begin position="761"/>
        <end position="781"/>
    </location>
</feature>
<evidence type="ECO:0000256" key="6">
    <source>
        <dbReference type="SAM" id="Phobius"/>
    </source>
</evidence>
<dbReference type="Pfam" id="PF02687">
    <property type="entry name" value="FtsX"/>
    <property type="match status" value="2"/>
</dbReference>
<proteinExistence type="predicted"/>
<keyword evidence="5 6" id="KW-0472">Membrane</keyword>
<evidence type="ECO:0000256" key="1">
    <source>
        <dbReference type="ARBA" id="ARBA00004651"/>
    </source>
</evidence>
<evidence type="ECO:0000256" key="2">
    <source>
        <dbReference type="ARBA" id="ARBA00022475"/>
    </source>
</evidence>
<evidence type="ECO:0000256" key="3">
    <source>
        <dbReference type="ARBA" id="ARBA00022692"/>
    </source>
</evidence>
<reference evidence="9" key="1">
    <citation type="submission" date="2020-12" db="EMBL/GenBank/DDBJ databases">
        <title>Bacterial taxonomy.</title>
        <authorList>
            <person name="Pan X."/>
        </authorList>
    </citation>
    <scope>NUCLEOTIDE SEQUENCE</scope>
    <source>
        <strain evidence="9">KCTC 52957</strain>
    </source>
</reference>
<evidence type="ECO:0000259" key="8">
    <source>
        <dbReference type="Pfam" id="PF12704"/>
    </source>
</evidence>
<evidence type="ECO:0000256" key="5">
    <source>
        <dbReference type="ARBA" id="ARBA00023136"/>
    </source>
</evidence>
<protein>
    <submittedName>
        <fullName evidence="9">FtsX-like permease family protein</fullName>
    </submittedName>
</protein>
<keyword evidence="4 6" id="KW-1133">Transmembrane helix</keyword>
<evidence type="ECO:0000256" key="4">
    <source>
        <dbReference type="ARBA" id="ARBA00022989"/>
    </source>
</evidence>
<feature type="transmembrane region" description="Helical" evidence="6">
    <location>
        <begin position="667"/>
        <end position="688"/>
    </location>
</feature>
<feature type="domain" description="MacB-like periplasmic core" evidence="8">
    <location>
        <begin position="449"/>
        <end position="620"/>
    </location>
</feature>
<accession>A0A934II35</accession>
<dbReference type="InterPro" id="IPR038766">
    <property type="entry name" value="Membrane_comp_ABC_pdt"/>
</dbReference>
<evidence type="ECO:0000313" key="10">
    <source>
        <dbReference type="Proteomes" id="UP000642488"/>
    </source>
</evidence>
<dbReference type="EMBL" id="JAEKPD010000010">
    <property type="protein sequence ID" value="MBJ3763452.1"/>
    <property type="molecule type" value="Genomic_DNA"/>
</dbReference>
<feature type="transmembrane region" description="Helical" evidence="6">
    <location>
        <begin position="444"/>
        <end position="464"/>
    </location>
</feature>
<dbReference type="AlphaFoldDB" id="A0A934II35"/>
<feature type="domain" description="ABC3 transporter permease C-terminal" evidence="7">
    <location>
        <begin position="669"/>
        <end position="788"/>
    </location>
</feature>
<keyword evidence="3 6" id="KW-0812">Transmembrane</keyword>
<keyword evidence="10" id="KW-1185">Reference proteome</keyword>
<dbReference type="GO" id="GO:0005886">
    <property type="term" value="C:plasma membrane"/>
    <property type="evidence" value="ECO:0007669"/>
    <property type="project" value="UniProtKB-SubCell"/>
</dbReference>
<dbReference type="InterPro" id="IPR025857">
    <property type="entry name" value="MacB_PCD"/>
</dbReference>